<reference evidence="1" key="1">
    <citation type="submission" date="2021-05" db="EMBL/GenBank/DDBJ databases">
        <authorList>
            <person name="Scholz U."/>
            <person name="Mascher M."/>
            <person name="Fiebig A."/>
        </authorList>
    </citation>
    <scope>NUCLEOTIDE SEQUENCE [LARGE SCALE GENOMIC DNA]</scope>
</reference>
<evidence type="ECO:0000313" key="1">
    <source>
        <dbReference type="EnsemblPlants" id="AVESA.00010b.r2.7CG0680220.1.CDS"/>
    </source>
</evidence>
<proteinExistence type="predicted"/>
<organism evidence="1 2">
    <name type="scientific">Avena sativa</name>
    <name type="common">Oat</name>
    <dbReference type="NCBI Taxonomy" id="4498"/>
    <lineage>
        <taxon>Eukaryota</taxon>
        <taxon>Viridiplantae</taxon>
        <taxon>Streptophyta</taxon>
        <taxon>Embryophyta</taxon>
        <taxon>Tracheophyta</taxon>
        <taxon>Spermatophyta</taxon>
        <taxon>Magnoliopsida</taxon>
        <taxon>Liliopsida</taxon>
        <taxon>Poales</taxon>
        <taxon>Poaceae</taxon>
        <taxon>BOP clade</taxon>
        <taxon>Pooideae</taxon>
        <taxon>Poodae</taxon>
        <taxon>Poeae</taxon>
        <taxon>Poeae Chloroplast Group 1 (Aveneae type)</taxon>
        <taxon>Aveninae</taxon>
        <taxon>Avena</taxon>
    </lineage>
</organism>
<name>A0ACD6A323_AVESA</name>
<evidence type="ECO:0000313" key="2">
    <source>
        <dbReference type="Proteomes" id="UP001732700"/>
    </source>
</evidence>
<accession>A0ACD6A323</accession>
<dbReference type="Proteomes" id="UP001732700">
    <property type="component" value="Chromosome 7C"/>
</dbReference>
<sequence>MTDAAATSVIPAAAGEDPDLISPLPDCLLTSILSLLPIDAAARTTALSSRWRRLWLSTPLHLIDSHLRPPSADAISHILASHRCNAVRFHLLLTRPSPADLDSWLRTLALKRLQELVLAPPSEPMCLPPSFHACHSLTAADLTNCRLPEDATASFPHLANLTLRYAYVSSLTLHGLLAGCPALVSLSLDRIFGCRSLRVCSQSLRSLTVSVSLVRRSLEVCELEDLIIEDAPVLERLLAHDVNWGPSLHVIHAPRLTTLGYLGVGIPSLQLGSALFHAMRAVRLPASVEFRTVKTLALEMVDPQVKPVVDFLQCFPCLEALHITCHMVIPRSMERLDGDKTGHLTECLDHHLKKVVLAGYKGRKCELQLAVFLISSARVLEVIKFLCENDCNLAWLTSQKRRLHLDNRASLGAQVLFEKQRNSYVRFSKHASNISIVDPFDIQT</sequence>
<keyword evidence="2" id="KW-1185">Reference proteome</keyword>
<reference evidence="1" key="2">
    <citation type="submission" date="2025-09" db="UniProtKB">
        <authorList>
            <consortium name="EnsemblPlants"/>
        </authorList>
    </citation>
    <scope>IDENTIFICATION</scope>
</reference>
<dbReference type="EnsemblPlants" id="AVESA.00010b.r2.7CG0680220.1">
    <property type="protein sequence ID" value="AVESA.00010b.r2.7CG0680220.1.CDS"/>
    <property type="gene ID" value="AVESA.00010b.r2.7CG0680220"/>
</dbReference>
<protein>
    <submittedName>
        <fullName evidence="1">Uncharacterized protein</fullName>
    </submittedName>
</protein>